<evidence type="ECO:0000256" key="1">
    <source>
        <dbReference type="SAM" id="Phobius"/>
    </source>
</evidence>
<dbReference type="EMBL" id="JBDKWZ010000004">
    <property type="protein sequence ID" value="MEN7548109.1"/>
    <property type="molecule type" value="Genomic_DNA"/>
</dbReference>
<keyword evidence="1" id="KW-0472">Membrane</keyword>
<name>A0AAW9S574_9BACT</name>
<keyword evidence="1" id="KW-0812">Transmembrane</keyword>
<reference evidence="2 3" key="1">
    <citation type="submission" date="2024-04" db="EMBL/GenBank/DDBJ databases">
        <title>Novel genus in family Flammeovirgaceae.</title>
        <authorList>
            <person name="Nguyen T.H."/>
            <person name="Vuong T.Q."/>
            <person name="Le H."/>
            <person name="Kim S.-G."/>
        </authorList>
    </citation>
    <scope>NUCLEOTIDE SEQUENCE [LARGE SCALE GENOMIC DNA]</scope>
    <source>
        <strain evidence="2 3">JCM 23209</strain>
    </source>
</reference>
<organism evidence="2 3">
    <name type="scientific">Rapidithrix thailandica</name>
    <dbReference type="NCBI Taxonomy" id="413964"/>
    <lineage>
        <taxon>Bacteria</taxon>
        <taxon>Pseudomonadati</taxon>
        <taxon>Bacteroidota</taxon>
        <taxon>Cytophagia</taxon>
        <taxon>Cytophagales</taxon>
        <taxon>Flammeovirgaceae</taxon>
        <taxon>Rapidithrix</taxon>
    </lineage>
</organism>
<keyword evidence="1" id="KW-1133">Transmembrane helix</keyword>
<proteinExistence type="predicted"/>
<feature type="transmembrane region" description="Helical" evidence="1">
    <location>
        <begin position="68"/>
        <end position="94"/>
    </location>
</feature>
<accession>A0AAW9S574</accession>
<evidence type="ECO:0000313" key="2">
    <source>
        <dbReference type="EMBL" id="MEN7548109.1"/>
    </source>
</evidence>
<comment type="caution">
    <text evidence="2">The sequence shown here is derived from an EMBL/GenBank/DDBJ whole genome shotgun (WGS) entry which is preliminary data.</text>
</comment>
<evidence type="ECO:0000313" key="3">
    <source>
        <dbReference type="Proteomes" id="UP001403385"/>
    </source>
</evidence>
<dbReference type="AlphaFoldDB" id="A0AAW9S574"/>
<gene>
    <name evidence="2" type="ORF">AAG747_09315</name>
</gene>
<keyword evidence="3" id="KW-1185">Reference proteome</keyword>
<dbReference type="Proteomes" id="UP001403385">
    <property type="component" value="Unassembled WGS sequence"/>
</dbReference>
<dbReference type="RefSeq" id="WP_346820890.1">
    <property type="nucleotide sequence ID" value="NZ_JBDKWZ010000004.1"/>
</dbReference>
<sequence length="137" mass="15401">MKKLMLKLGDLIPRTVTKEQCKDTGMAMVLLALIAVLFFKQSYGLQVALVLLLVDMILPKIFYPVAIVWFSLSNILGAVMSRVLLTLIYLAVVLPMGLLRKLMQKDSLQLKGWKQGSQSVFVNRDHSFSAADLEKPY</sequence>
<protein>
    <submittedName>
        <fullName evidence="2">Uncharacterized protein</fullName>
    </submittedName>
</protein>